<sequence length="154" mass="17427">MAVQYCILWCGARVYSGGFWCLIKRPFGPRLSDSIDIMMASSLKVGNHGLQTRLNHETNRTELENPIRRPSKRYTRQRTSAEQRSKTLHIPPLRRLRAKPSRAYRSPFTFHPPSWTALAATPASPDGRLQAARTSPDSAPASRRRLGLRSEGFP</sequence>
<evidence type="ECO:0000256" key="1">
    <source>
        <dbReference type="SAM" id="MobiDB-lite"/>
    </source>
</evidence>
<dbReference type="EMBL" id="AYKW01000016">
    <property type="protein sequence ID" value="PIL30119.1"/>
    <property type="molecule type" value="Genomic_DNA"/>
</dbReference>
<keyword evidence="3" id="KW-1185">Reference proteome</keyword>
<proteinExistence type="predicted"/>
<reference evidence="2 3" key="1">
    <citation type="journal article" date="2015" name="Sci. Rep.">
        <title>Chromosome-level genome map provides insights into diverse defense mechanisms in the medicinal fungus Ganoderma sinense.</title>
        <authorList>
            <person name="Zhu Y."/>
            <person name="Xu J."/>
            <person name="Sun C."/>
            <person name="Zhou S."/>
            <person name="Xu H."/>
            <person name="Nelson D.R."/>
            <person name="Qian J."/>
            <person name="Song J."/>
            <person name="Luo H."/>
            <person name="Xiang L."/>
            <person name="Li Y."/>
            <person name="Xu Z."/>
            <person name="Ji A."/>
            <person name="Wang L."/>
            <person name="Lu S."/>
            <person name="Hayward A."/>
            <person name="Sun W."/>
            <person name="Li X."/>
            <person name="Schwartz D.C."/>
            <person name="Wang Y."/>
            <person name="Chen S."/>
        </authorList>
    </citation>
    <scope>NUCLEOTIDE SEQUENCE [LARGE SCALE GENOMIC DNA]</scope>
    <source>
        <strain evidence="2 3">ZZ0214-1</strain>
    </source>
</reference>
<organism evidence="2 3">
    <name type="scientific">Ganoderma sinense ZZ0214-1</name>
    <dbReference type="NCBI Taxonomy" id="1077348"/>
    <lineage>
        <taxon>Eukaryota</taxon>
        <taxon>Fungi</taxon>
        <taxon>Dikarya</taxon>
        <taxon>Basidiomycota</taxon>
        <taxon>Agaricomycotina</taxon>
        <taxon>Agaricomycetes</taxon>
        <taxon>Polyporales</taxon>
        <taxon>Polyporaceae</taxon>
        <taxon>Ganoderma</taxon>
    </lineage>
</organism>
<dbReference type="Proteomes" id="UP000230002">
    <property type="component" value="Unassembled WGS sequence"/>
</dbReference>
<evidence type="ECO:0000313" key="2">
    <source>
        <dbReference type="EMBL" id="PIL30119.1"/>
    </source>
</evidence>
<evidence type="ECO:0000313" key="3">
    <source>
        <dbReference type="Proteomes" id="UP000230002"/>
    </source>
</evidence>
<accession>A0A2G8S8L7</accession>
<feature type="region of interest" description="Disordered" evidence="1">
    <location>
        <begin position="115"/>
        <end position="154"/>
    </location>
</feature>
<protein>
    <submittedName>
        <fullName evidence="2">Uncharacterized protein</fullName>
    </submittedName>
</protein>
<gene>
    <name evidence="2" type="ORF">GSI_07696</name>
</gene>
<comment type="caution">
    <text evidence="2">The sequence shown here is derived from an EMBL/GenBank/DDBJ whole genome shotgun (WGS) entry which is preliminary data.</text>
</comment>
<dbReference type="AlphaFoldDB" id="A0A2G8S8L7"/>
<name>A0A2G8S8L7_9APHY</name>